<evidence type="ECO:0000313" key="4">
    <source>
        <dbReference type="WBParaSite" id="ACRNAN_scaffold792.g11057.t2"/>
    </source>
</evidence>
<dbReference type="AlphaFoldDB" id="A0A914EFD4"/>
<organism evidence="3 4">
    <name type="scientific">Acrobeloides nanus</name>
    <dbReference type="NCBI Taxonomy" id="290746"/>
    <lineage>
        <taxon>Eukaryota</taxon>
        <taxon>Metazoa</taxon>
        <taxon>Ecdysozoa</taxon>
        <taxon>Nematoda</taxon>
        <taxon>Chromadorea</taxon>
        <taxon>Rhabditida</taxon>
        <taxon>Tylenchina</taxon>
        <taxon>Cephalobomorpha</taxon>
        <taxon>Cephaloboidea</taxon>
        <taxon>Cephalobidae</taxon>
        <taxon>Acrobeloides</taxon>
    </lineage>
</organism>
<dbReference type="WBParaSite" id="ACRNAN_scaffold792.g11057.t2">
    <property type="protein sequence ID" value="ACRNAN_scaffold792.g11057.t2"/>
    <property type="gene ID" value="ACRNAN_scaffold792.g11057"/>
</dbReference>
<feature type="domain" description="CIP2A N-terminal" evidence="2">
    <location>
        <begin position="2"/>
        <end position="422"/>
    </location>
</feature>
<dbReference type="InterPro" id="IPR042510">
    <property type="entry name" value="CIP2A"/>
</dbReference>
<proteinExistence type="predicted"/>
<feature type="coiled-coil region" evidence="1">
    <location>
        <begin position="490"/>
        <end position="614"/>
    </location>
</feature>
<reference evidence="4" key="1">
    <citation type="submission" date="2022-11" db="UniProtKB">
        <authorList>
            <consortium name="WormBaseParasite"/>
        </authorList>
    </citation>
    <scope>IDENTIFICATION</scope>
</reference>
<evidence type="ECO:0000259" key="2">
    <source>
        <dbReference type="Pfam" id="PF21044"/>
    </source>
</evidence>
<dbReference type="Pfam" id="PF21044">
    <property type="entry name" value="CIP2A_N"/>
    <property type="match status" value="1"/>
</dbReference>
<evidence type="ECO:0000256" key="1">
    <source>
        <dbReference type="SAM" id="Coils"/>
    </source>
</evidence>
<name>A0A914EFD4_9BILA</name>
<sequence length="717" mass="81647">MTILTNLVLRSKTVVEKIRNSSSFKQFNKRLLKLLTHDTRTVVVCSLVLIGYLDEKIRDTVGVGAKVKVKGVYCHQNIHQTFLCLFNVLAMSSDSLMTIHIAADLIKRLVISESNSVSSTPTITSTASDLVNYTFFVKSIQQVATLLVTLDNRSEEALKVYQLLLAFCRLSQLKSQTCQAILKTPPAERRLTTPVLAMCRAASMSFEEALDPEVPLVACRSLDYMLREAIESSNRVQNYVPAESILNLIDTNVKTSVETKSDLVTYQCRRITEGLRLAETISNDEELRTDLLEIVTAPLCAHINESQLISNPVVNFMNRPPSQRASYDLPQWSSYGVSIPLQLLKLLATLKDYSKPHKELYWKSLKDERLIPFLAFSIAHGEGQTVYDALVLYTHCSQVQEYRSRWLSDLIASCASYKLQVTHENGNAHSSQNGINSRSSSSSQDPIIDLGYLAQVPSINGDDRKLIDETLQKLVVSIDQTKEPRLSQVVQAFQRKLIILESRERELEQLVAIKEKALTQSEKLRATYRSQENNCNEVNSLRMLVDDLEKKLAESHTEMLALKSEKTSVMDQMKTYKQACDSKQLLLDNANQRVMELQRENAIMNEENEKDRQLLVTTRGHFDDMKLKFENASKTLLSKQEETVQLARNLEITTKQFQDAQKQVNHLEMTVKNCDAQWKNSNDEVKRLRLENESYKEEIAKLKAFKQKMQKMLSQDD</sequence>
<dbReference type="InterPro" id="IPR048701">
    <property type="entry name" value="CIP2A_N"/>
</dbReference>
<keyword evidence="3" id="KW-1185">Reference proteome</keyword>
<dbReference type="PANTHER" id="PTHR23161">
    <property type="entry name" value="PROTEIN CIP2A"/>
    <property type="match status" value="1"/>
</dbReference>
<accession>A0A914EFD4</accession>
<evidence type="ECO:0000313" key="3">
    <source>
        <dbReference type="Proteomes" id="UP000887540"/>
    </source>
</evidence>
<keyword evidence="1" id="KW-0175">Coiled coil</keyword>
<dbReference type="Proteomes" id="UP000887540">
    <property type="component" value="Unplaced"/>
</dbReference>
<dbReference type="PANTHER" id="PTHR23161:SF2">
    <property type="entry name" value="PROTEIN CIP2A"/>
    <property type="match status" value="1"/>
</dbReference>
<protein>
    <submittedName>
        <fullName evidence="4">Protein CIP2A</fullName>
    </submittedName>
</protein>
<feature type="coiled-coil region" evidence="1">
    <location>
        <begin position="650"/>
        <end position="715"/>
    </location>
</feature>